<dbReference type="EMBL" id="LT629785">
    <property type="protein sequence ID" value="SDU04712.1"/>
    <property type="molecule type" value="Genomic_DNA"/>
</dbReference>
<accession>A0A1H2FBJ7</accession>
<gene>
    <name evidence="2" type="ORF">SAMN05216296_1469</name>
</gene>
<dbReference type="Proteomes" id="UP000243232">
    <property type="component" value="Chromosome I"/>
</dbReference>
<dbReference type="RefSeq" id="WP_090193806.1">
    <property type="nucleotide sequence ID" value="NZ_LT629785.1"/>
</dbReference>
<protein>
    <submittedName>
        <fullName evidence="2">Uncharacterized protein</fullName>
    </submittedName>
</protein>
<evidence type="ECO:0000313" key="2">
    <source>
        <dbReference type="EMBL" id="SDU04712.1"/>
    </source>
</evidence>
<dbReference type="STRING" id="364197.SAMN05216296_1469"/>
<feature type="compositionally biased region" description="Polar residues" evidence="1">
    <location>
        <begin position="10"/>
        <end position="26"/>
    </location>
</feature>
<dbReference type="OrthoDB" id="7065051at2"/>
<evidence type="ECO:0000256" key="1">
    <source>
        <dbReference type="SAM" id="MobiDB-lite"/>
    </source>
</evidence>
<reference evidence="3" key="1">
    <citation type="submission" date="2016-10" db="EMBL/GenBank/DDBJ databases">
        <authorList>
            <person name="Varghese N."/>
            <person name="Submissions S."/>
        </authorList>
    </citation>
    <scope>NUCLEOTIDE SEQUENCE [LARGE SCALE GENOMIC DNA]</scope>
    <source>
        <strain evidence="3">DSM 17875</strain>
    </source>
</reference>
<sequence>MKKATHSEEQSSQSHGNNTTDTSNPPSKIARVLGHLLNGKTLNRFEAERIGDHCLNSTISTLANSYGLTFSRTPEKVPNRWGIPCDVIRYGLPESERRRAYIVLLMLNKRTTRRKQGATTND</sequence>
<feature type="region of interest" description="Disordered" evidence="1">
    <location>
        <begin position="1"/>
        <end position="28"/>
    </location>
</feature>
<dbReference type="AlphaFoldDB" id="A0A1H2FBJ7"/>
<evidence type="ECO:0000313" key="3">
    <source>
        <dbReference type="Proteomes" id="UP000243232"/>
    </source>
</evidence>
<organism evidence="2 3">
    <name type="scientific">Pseudomonas pohangensis</name>
    <dbReference type="NCBI Taxonomy" id="364197"/>
    <lineage>
        <taxon>Bacteria</taxon>
        <taxon>Pseudomonadati</taxon>
        <taxon>Pseudomonadota</taxon>
        <taxon>Gammaproteobacteria</taxon>
        <taxon>Pseudomonadales</taxon>
        <taxon>Pseudomonadaceae</taxon>
        <taxon>Pseudomonas</taxon>
    </lineage>
</organism>
<keyword evidence="3" id="KW-1185">Reference proteome</keyword>
<proteinExistence type="predicted"/>
<name>A0A1H2FBJ7_9PSED</name>